<evidence type="ECO:0000256" key="2">
    <source>
        <dbReference type="ARBA" id="ARBA00023125"/>
    </source>
</evidence>
<keyword evidence="3" id="KW-0804">Transcription</keyword>
<dbReference type="PANTHER" id="PTHR43280">
    <property type="entry name" value="ARAC-FAMILY TRANSCRIPTIONAL REGULATOR"/>
    <property type="match status" value="1"/>
</dbReference>
<dbReference type="InterPro" id="IPR003313">
    <property type="entry name" value="AraC-bd"/>
</dbReference>
<evidence type="ECO:0000259" key="4">
    <source>
        <dbReference type="PROSITE" id="PS01124"/>
    </source>
</evidence>
<evidence type="ECO:0000256" key="3">
    <source>
        <dbReference type="ARBA" id="ARBA00023163"/>
    </source>
</evidence>
<dbReference type="SMART" id="SM00342">
    <property type="entry name" value="HTH_ARAC"/>
    <property type="match status" value="1"/>
</dbReference>
<keyword evidence="1" id="KW-0805">Transcription regulation</keyword>
<dbReference type="InterPro" id="IPR037923">
    <property type="entry name" value="HTH-like"/>
</dbReference>
<name>A0A1I0V7M7_9FLAO</name>
<dbReference type="PROSITE" id="PS01124">
    <property type="entry name" value="HTH_ARAC_FAMILY_2"/>
    <property type="match status" value="1"/>
</dbReference>
<organism evidence="5 6">
    <name type="scientific">Flavobacterium swingsii</name>
    <dbReference type="NCBI Taxonomy" id="498292"/>
    <lineage>
        <taxon>Bacteria</taxon>
        <taxon>Pseudomonadati</taxon>
        <taxon>Bacteroidota</taxon>
        <taxon>Flavobacteriia</taxon>
        <taxon>Flavobacteriales</taxon>
        <taxon>Flavobacteriaceae</taxon>
        <taxon>Flavobacterium</taxon>
    </lineage>
</organism>
<dbReference type="SUPFAM" id="SSF51215">
    <property type="entry name" value="Regulatory protein AraC"/>
    <property type="match status" value="1"/>
</dbReference>
<dbReference type="PANTHER" id="PTHR43280:SF2">
    <property type="entry name" value="HTH-TYPE TRANSCRIPTIONAL REGULATOR EXSA"/>
    <property type="match status" value="1"/>
</dbReference>
<evidence type="ECO:0000313" key="5">
    <source>
        <dbReference type="EMBL" id="SFA72341.1"/>
    </source>
</evidence>
<reference evidence="6" key="1">
    <citation type="submission" date="2016-10" db="EMBL/GenBank/DDBJ databases">
        <authorList>
            <person name="Varghese N."/>
            <person name="Submissions S."/>
        </authorList>
    </citation>
    <scope>NUCLEOTIDE SEQUENCE [LARGE SCALE GENOMIC DNA]</scope>
    <source>
        <strain evidence="6">DSM 21789</strain>
    </source>
</reference>
<protein>
    <submittedName>
        <fullName evidence="5">AraC-type DNA-binding protein</fullName>
    </submittedName>
</protein>
<dbReference type="InterPro" id="IPR018060">
    <property type="entry name" value="HTH_AraC"/>
</dbReference>
<dbReference type="Pfam" id="PF12833">
    <property type="entry name" value="HTH_18"/>
    <property type="match status" value="1"/>
</dbReference>
<dbReference type="GO" id="GO:0003700">
    <property type="term" value="F:DNA-binding transcription factor activity"/>
    <property type="evidence" value="ECO:0007669"/>
    <property type="project" value="InterPro"/>
</dbReference>
<dbReference type="STRING" id="498292.SAMN05660845_0231"/>
<dbReference type="EMBL" id="FOJT01000001">
    <property type="protein sequence ID" value="SFA72341.1"/>
    <property type="molecule type" value="Genomic_DNA"/>
</dbReference>
<evidence type="ECO:0000313" key="6">
    <source>
        <dbReference type="Proteomes" id="UP000199604"/>
    </source>
</evidence>
<dbReference type="AlphaFoldDB" id="A0A1I0V7M7"/>
<keyword evidence="6" id="KW-1185">Reference proteome</keyword>
<dbReference type="Proteomes" id="UP000199604">
    <property type="component" value="Unassembled WGS sequence"/>
</dbReference>
<accession>A0A1I0V7M7</accession>
<gene>
    <name evidence="5" type="ORF">SAMN05660845_0231</name>
</gene>
<dbReference type="InterPro" id="IPR018062">
    <property type="entry name" value="HTH_AraC-typ_CS"/>
</dbReference>
<sequence>MYLKINRYNQFDSLEVKESMFKEFNLPNHFHDTYCIGLLNNGIKKCTIENTPQLIHSNSVSIINPYQIHSDKNVDNEDCLFRMIYLNKDVLNYFTKKITGKNNENIIFTNDLITDSLVNSSILSFFNETDNGILLEHKLEKLIQILINNKYSIDNIDINYDNKNAIDDSIQKARLNFFDKIDIAKMSQESKISKYQFIRYFKKKTGLTPASYILLHRINCSKTLLMKDIPIGEIALEVGFYDHAQFCKFFKYYTNTSPTEYRYSCNIIQA</sequence>
<dbReference type="Pfam" id="PF02311">
    <property type="entry name" value="AraC_binding"/>
    <property type="match status" value="1"/>
</dbReference>
<dbReference type="SUPFAM" id="SSF46689">
    <property type="entry name" value="Homeodomain-like"/>
    <property type="match status" value="2"/>
</dbReference>
<evidence type="ECO:0000256" key="1">
    <source>
        <dbReference type="ARBA" id="ARBA00023015"/>
    </source>
</evidence>
<dbReference type="RefSeq" id="WP_091473037.1">
    <property type="nucleotide sequence ID" value="NZ_FOJT01000001.1"/>
</dbReference>
<dbReference type="InterPro" id="IPR009057">
    <property type="entry name" value="Homeodomain-like_sf"/>
</dbReference>
<dbReference type="PROSITE" id="PS00041">
    <property type="entry name" value="HTH_ARAC_FAMILY_1"/>
    <property type="match status" value="1"/>
</dbReference>
<dbReference type="OrthoDB" id="9813413at2"/>
<keyword evidence="2 5" id="KW-0238">DNA-binding</keyword>
<feature type="domain" description="HTH araC/xylS-type" evidence="4">
    <location>
        <begin position="167"/>
        <end position="264"/>
    </location>
</feature>
<dbReference type="Gene3D" id="1.10.10.60">
    <property type="entry name" value="Homeodomain-like"/>
    <property type="match status" value="2"/>
</dbReference>
<proteinExistence type="predicted"/>
<dbReference type="GO" id="GO:0043565">
    <property type="term" value="F:sequence-specific DNA binding"/>
    <property type="evidence" value="ECO:0007669"/>
    <property type="project" value="InterPro"/>
</dbReference>